<dbReference type="InterPro" id="IPR001789">
    <property type="entry name" value="Sig_transdc_resp-reg_receiver"/>
</dbReference>
<comment type="subcellular location">
    <subcellularLocation>
        <location evidence="1">Cytoplasm</location>
    </subcellularLocation>
</comment>
<dbReference type="InterPro" id="IPR009057">
    <property type="entry name" value="Homeodomain-like_sf"/>
</dbReference>
<keyword evidence="7" id="KW-0804">Transcription</keyword>
<dbReference type="GO" id="GO:0005737">
    <property type="term" value="C:cytoplasm"/>
    <property type="evidence" value="ECO:0007669"/>
    <property type="project" value="UniProtKB-SubCell"/>
</dbReference>
<proteinExistence type="predicted"/>
<evidence type="ECO:0000256" key="1">
    <source>
        <dbReference type="ARBA" id="ARBA00004496"/>
    </source>
</evidence>
<dbReference type="Pfam" id="PF12833">
    <property type="entry name" value="HTH_18"/>
    <property type="match status" value="1"/>
</dbReference>
<dbReference type="AlphaFoldDB" id="A0AAX3LX13"/>
<dbReference type="PROSITE" id="PS00041">
    <property type="entry name" value="HTH_ARAC_FAMILY_1"/>
    <property type="match status" value="1"/>
</dbReference>
<evidence type="ECO:0000256" key="7">
    <source>
        <dbReference type="ARBA" id="ARBA00023163"/>
    </source>
</evidence>
<dbReference type="Gene3D" id="1.10.10.60">
    <property type="entry name" value="Homeodomain-like"/>
    <property type="match status" value="2"/>
</dbReference>
<dbReference type="InterPro" id="IPR018062">
    <property type="entry name" value="HTH_AraC-typ_CS"/>
</dbReference>
<dbReference type="CDD" id="cd17536">
    <property type="entry name" value="REC_YesN-like"/>
    <property type="match status" value="1"/>
</dbReference>
<keyword evidence="6" id="KW-0238">DNA-binding</keyword>
<evidence type="ECO:0000256" key="2">
    <source>
        <dbReference type="ARBA" id="ARBA00022490"/>
    </source>
</evidence>
<evidence type="ECO:0000256" key="6">
    <source>
        <dbReference type="ARBA" id="ARBA00023125"/>
    </source>
</evidence>
<dbReference type="PROSITE" id="PS50110">
    <property type="entry name" value="RESPONSE_REGULATORY"/>
    <property type="match status" value="1"/>
</dbReference>
<dbReference type="PANTHER" id="PTHR42713:SF3">
    <property type="entry name" value="TRANSCRIPTIONAL REGULATORY PROTEIN HPTR"/>
    <property type="match status" value="1"/>
</dbReference>
<dbReference type="Pfam" id="PF00072">
    <property type="entry name" value="Response_reg"/>
    <property type="match status" value="1"/>
</dbReference>
<dbReference type="InterPro" id="IPR018060">
    <property type="entry name" value="HTH_AraC"/>
</dbReference>
<dbReference type="Gene3D" id="3.40.50.2300">
    <property type="match status" value="1"/>
</dbReference>
<dbReference type="InterPro" id="IPR011006">
    <property type="entry name" value="CheY-like_superfamily"/>
</dbReference>
<organism evidence="11 12">
    <name type="scientific">Paenibacillus kyungheensis</name>
    <dbReference type="NCBI Taxonomy" id="1452732"/>
    <lineage>
        <taxon>Bacteria</taxon>
        <taxon>Bacillati</taxon>
        <taxon>Bacillota</taxon>
        <taxon>Bacilli</taxon>
        <taxon>Bacillales</taxon>
        <taxon>Paenibacillaceae</taxon>
        <taxon>Paenibacillus</taxon>
    </lineage>
</organism>
<gene>
    <name evidence="11" type="ORF">PQ456_14425</name>
</gene>
<dbReference type="GO" id="GO:0003700">
    <property type="term" value="F:DNA-binding transcription factor activity"/>
    <property type="evidence" value="ECO:0007669"/>
    <property type="project" value="InterPro"/>
</dbReference>
<keyword evidence="5" id="KW-0805">Transcription regulation</keyword>
<dbReference type="PANTHER" id="PTHR42713">
    <property type="entry name" value="HISTIDINE KINASE-RELATED"/>
    <property type="match status" value="1"/>
</dbReference>
<dbReference type="SMART" id="SM00342">
    <property type="entry name" value="HTH_ARAC"/>
    <property type="match status" value="1"/>
</dbReference>
<reference evidence="11 12" key="1">
    <citation type="submission" date="2023-02" db="EMBL/GenBank/DDBJ databases">
        <title>Genome sequence of Paenibacillus kyungheensis KACC 18744.</title>
        <authorList>
            <person name="Kim S."/>
            <person name="Heo J."/>
            <person name="Kwon S.-W."/>
        </authorList>
    </citation>
    <scope>NUCLEOTIDE SEQUENCE [LARGE SCALE GENOMIC DNA]</scope>
    <source>
        <strain evidence="11 12">KACC 18744</strain>
    </source>
</reference>
<keyword evidence="4" id="KW-0902">Two-component regulatory system</keyword>
<dbReference type="EMBL" id="CP117416">
    <property type="protein sequence ID" value="WCT54395.1"/>
    <property type="molecule type" value="Genomic_DNA"/>
</dbReference>
<dbReference type="KEGG" id="pka:PQ456_14425"/>
<evidence type="ECO:0000256" key="3">
    <source>
        <dbReference type="ARBA" id="ARBA00022553"/>
    </source>
</evidence>
<keyword evidence="3 8" id="KW-0597">Phosphoprotein</keyword>
<evidence type="ECO:0000313" key="11">
    <source>
        <dbReference type="EMBL" id="WCT54395.1"/>
    </source>
</evidence>
<dbReference type="GO" id="GO:0000160">
    <property type="term" value="P:phosphorelay signal transduction system"/>
    <property type="evidence" value="ECO:0007669"/>
    <property type="project" value="UniProtKB-KW"/>
</dbReference>
<feature type="domain" description="Response regulatory" evidence="10">
    <location>
        <begin position="4"/>
        <end position="121"/>
    </location>
</feature>
<keyword evidence="2" id="KW-0963">Cytoplasm</keyword>
<name>A0AAX3LX13_9BACL</name>
<sequence>MMYSVILVDDSMPVLHYLSRAVPWEQLGFQLAGSFSDPEEALTYGQEHTPDVLITDIGMPKIDGIQLISTLKQTHPSLMSVIISCHGEFAYAQQAVKLGVQDYLLKENLTADQLVPILEQIRQRLDQAQSHSSEHQRLQEDHLRHRLLIKRKFTSELLSGSIQDEEYGIQRLTHFGLDTRGKLMLPVYYTVTANEERKQRFHDLDLLSFTVENIVEEIVEHSGTAVHLSKSPGEGFIWFALPIRSSAEQEKILHEVIYQLIYSVQKFAKAEIVTVCGSKTMHLQEAINDTIQLQAEADRYFYLPPSTLCDTSYRLDFQKESDLFANYGTAAESLSLALLPDGEINLWINNWIERLKQERYHPETVKTFMLKLAIDWQLKQQQLHERPFAFSVEELHREMGHIRHIHELTEWMNIRFGALAVLSRDWTLQAHCRSEIIHARNYVEQHMNRLVKLEEVAEHLHLNASYFSRLFKKETGETFIEYATRVKMQRAKEWITAGNGTVDEVSQMLGYQYKSYFLKLYKLYTGHTPVKSKGDTI</sequence>
<evidence type="ECO:0000256" key="5">
    <source>
        <dbReference type="ARBA" id="ARBA00023015"/>
    </source>
</evidence>
<accession>A0AAX3LX13</accession>
<dbReference type="SUPFAM" id="SSF52172">
    <property type="entry name" value="CheY-like"/>
    <property type="match status" value="1"/>
</dbReference>
<dbReference type="GO" id="GO:0043565">
    <property type="term" value="F:sequence-specific DNA binding"/>
    <property type="evidence" value="ECO:0007669"/>
    <property type="project" value="InterPro"/>
</dbReference>
<feature type="modified residue" description="4-aspartylphosphate" evidence="8">
    <location>
        <position position="56"/>
    </location>
</feature>
<evidence type="ECO:0000313" key="12">
    <source>
        <dbReference type="Proteomes" id="UP001220509"/>
    </source>
</evidence>
<dbReference type="SUPFAM" id="SSF46689">
    <property type="entry name" value="Homeodomain-like"/>
    <property type="match status" value="2"/>
</dbReference>
<feature type="domain" description="HTH araC/xylS-type" evidence="9">
    <location>
        <begin position="437"/>
        <end position="535"/>
    </location>
</feature>
<dbReference type="Proteomes" id="UP001220509">
    <property type="component" value="Chromosome"/>
</dbReference>
<keyword evidence="12" id="KW-1185">Reference proteome</keyword>
<evidence type="ECO:0000256" key="8">
    <source>
        <dbReference type="PROSITE-ProRule" id="PRU00169"/>
    </source>
</evidence>
<dbReference type="InterPro" id="IPR051552">
    <property type="entry name" value="HptR"/>
</dbReference>
<evidence type="ECO:0000259" key="9">
    <source>
        <dbReference type="PROSITE" id="PS01124"/>
    </source>
</evidence>
<protein>
    <submittedName>
        <fullName evidence="11">Response regulator</fullName>
    </submittedName>
</protein>
<evidence type="ECO:0000259" key="10">
    <source>
        <dbReference type="PROSITE" id="PS50110"/>
    </source>
</evidence>
<evidence type="ECO:0000256" key="4">
    <source>
        <dbReference type="ARBA" id="ARBA00023012"/>
    </source>
</evidence>
<dbReference type="PROSITE" id="PS01124">
    <property type="entry name" value="HTH_ARAC_FAMILY_2"/>
    <property type="match status" value="1"/>
</dbReference>
<dbReference type="RefSeq" id="WP_273612919.1">
    <property type="nucleotide sequence ID" value="NZ_CP117416.1"/>
</dbReference>
<dbReference type="SMART" id="SM00448">
    <property type="entry name" value="REC"/>
    <property type="match status" value="1"/>
</dbReference>